<gene>
    <name evidence="8" type="ORF">M011DRAFT_402771</name>
</gene>
<dbReference type="GO" id="GO:0003677">
    <property type="term" value="F:DNA binding"/>
    <property type="evidence" value="ECO:0007669"/>
    <property type="project" value="UniProtKB-KW"/>
</dbReference>
<feature type="compositionally biased region" description="Polar residues" evidence="6">
    <location>
        <begin position="110"/>
        <end position="123"/>
    </location>
</feature>
<dbReference type="InterPro" id="IPR008721">
    <property type="entry name" value="ORC6_cyclin_first"/>
</dbReference>
<dbReference type="EMBL" id="MU006573">
    <property type="protein sequence ID" value="KAF2747217.1"/>
    <property type="molecule type" value="Genomic_DNA"/>
</dbReference>
<evidence type="ECO:0000259" key="7">
    <source>
        <dbReference type="Pfam" id="PF05460"/>
    </source>
</evidence>
<feature type="domain" description="ORC6 first cyclin-like" evidence="7">
    <location>
        <begin position="10"/>
        <end position="95"/>
    </location>
</feature>
<proteinExistence type="inferred from homology"/>
<comment type="similarity">
    <text evidence="2">Belongs to the ORC6 family.</text>
</comment>
<dbReference type="GO" id="GO:0005664">
    <property type="term" value="C:nuclear origin of replication recognition complex"/>
    <property type="evidence" value="ECO:0007669"/>
    <property type="project" value="InterPro"/>
</dbReference>
<feature type="region of interest" description="Disordered" evidence="6">
    <location>
        <begin position="95"/>
        <end position="141"/>
    </location>
</feature>
<keyword evidence="3" id="KW-0235">DNA replication</keyword>
<reference evidence="8" key="1">
    <citation type="journal article" date="2020" name="Stud. Mycol.">
        <title>101 Dothideomycetes genomes: a test case for predicting lifestyles and emergence of pathogens.</title>
        <authorList>
            <person name="Haridas S."/>
            <person name="Albert R."/>
            <person name="Binder M."/>
            <person name="Bloem J."/>
            <person name="Labutti K."/>
            <person name="Salamov A."/>
            <person name="Andreopoulos B."/>
            <person name="Baker S."/>
            <person name="Barry K."/>
            <person name="Bills G."/>
            <person name="Bluhm B."/>
            <person name="Cannon C."/>
            <person name="Castanera R."/>
            <person name="Culley D."/>
            <person name="Daum C."/>
            <person name="Ezra D."/>
            <person name="Gonzalez J."/>
            <person name="Henrissat B."/>
            <person name="Kuo A."/>
            <person name="Liang C."/>
            <person name="Lipzen A."/>
            <person name="Lutzoni F."/>
            <person name="Magnuson J."/>
            <person name="Mondo S."/>
            <person name="Nolan M."/>
            <person name="Ohm R."/>
            <person name="Pangilinan J."/>
            <person name="Park H.-J."/>
            <person name="Ramirez L."/>
            <person name="Alfaro M."/>
            <person name="Sun H."/>
            <person name="Tritt A."/>
            <person name="Yoshinaga Y."/>
            <person name="Zwiers L.-H."/>
            <person name="Turgeon B."/>
            <person name="Goodwin S."/>
            <person name="Spatafora J."/>
            <person name="Crous P."/>
            <person name="Grigoriev I."/>
        </authorList>
    </citation>
    <scope>NUCLEOTIDE SEQUENCE</scope>
    <source>
        <strain evidence="8">CBS 119925</strain>
    </source>
</reference>
<keyword evidence="4" id="KW-0238">DNA-binding</keyword>
<evidence type="ECO:0000256" key="6">
    <source>
        <dbReference type="SAM" id="MobiDB-lite"/>
    </source>
</evidence>
<keyword evidence="5" id="KW-0539">Nucleus</keyword>
<comment type="subcellular location">
    <subcellularLocation>
        <location evidence="1">Nucleus</location>
    </subcellularLocation>
</comment>
<sequence length="374" mass="41065">MSRATVEQALTGLLPTLNGPLPVELVELAMSLLSRSRSVAHSLKPDEEIARPYACSHLACERLKKRLNLPNIQSRPPCPPRIYKKLYNYLESALKPAGGREPETPRKRTATQVPASGRTTPKTPLSKRKTPGTAAKATNARELPEWVTPTVRQLVKDLSYPGAAPHVFAGVEATFPLLVQLSEPAAPETPSKRPRRTASTSVVAQSSSSSSSSSSESTDARGLALLAVITFYVLVKLMSKDIHAKQFAHWRDRAVACLSMAEAGKHLSAMDIISQIDQLMPIVKAEGWLNMDWFSNIVPEQLENQMEGVEATDDTAPDGDRGRGATLKEMLGSDYIGLGTMMQDATDCLGEQRCEDYKSWKRTVMQRIDQIESR</sequence>
<organism evidence="8 9">
    <name type="scientific">Sporormia fimetaria CBS 119925</name>
    <dbReference type="NCBI Taxonomy" id="1340428"/>
    <lineage>
        <taxon>Eukaryota</taxon>
        <taxon>Fungi</taxon>
        <taxon>Dikarya</taxon>
        <taxon>Ascomycota</taxon>
        <taxon>Pezizomycotina</taxon>
        <taxon>Dothideomycetes</taxon>
        <taxon>Pleosporomycetidae</taxon>
        <taxon>Pleosporales</taxon>
        <taxon>Sporormiaceae</taxon>
        <taxon>Sporormia</taxon>
    </lineage>
</organism>
<dbReference type="Pfam" id="PF05460">
    <property type="entry name" value="ORC6"/>
    <property type="match status" value="1"/>
</dbReference>
<evidence type="ECO:0000256" key="1">
    <source>
        <dbReference type="ARBA" id="ARBA00004123"/>
    </source>
</evidence>
<evidence type="ECO:0000256" key="5">
    <source>
        <dbReference type="ARBA" id="ARBA00023242"/>
    </source>
</evidence>
<feature type="compositionally biased region" description="Low complexity" evidence="6">
    <location>
        <begin position="206"/>
        <end position="217"/>
    </location>
</feature>
<dbReference type="OrthoDB" id="5367324at2759"/>
<dbReference type="GO" id="GO:0006260">
    <property type="term" value="P:DNA replication"/>
    <property type="evidence" value="ECO:0007669"/>
    <property type="project" value="UniProtKB-KW"/>
</dbReference>
<protein>
    <recommendedName>
        <fullName evidence="7">ORC6 first cyclin-like domain-containing protein</fullName>
    </recommendedName>
</protein>
<evidence type="ECO:0000256" key="3">
    <source>
        <dbReference type="ARBA" id="ARBA00022705"/>
    </source>
</evidence>
<accession>A0A6A6VDM3</accession>
<name>A0A6A6VDM3_9PLEO</name>
<keyword evidence="9" id="KW-1185">Reference proteome</keyword>
<evidence type="ECO:0000313" key="9">
    <source>
        <dbReference type="Proteomes" id="UP000799440"/>
    </source>
</evidence>
<evidence type="ECO:0000313" key="8">
    <source>
        <dbReference type="EMBL" id="KAF2747217.1"/>
    </source>
</evidence>
<evidence type="ECO:0000256" key="2">
    <source>
        <dbReference type="ARBA" id="ARBA00010840"/>
    </source>
</evidence>
<feature type="region of interest" description="Disordered" evidence="6">
    <location>
        <begin position="185"/>
        <end position="217"/>
    </location>
</feature>
<dbReference type="AlphaFoldDB" id="A0A6A6VDM3"/>
<dbReference type="Proteomes" id="UP000799440">
    <property type="component" value="Unassembled WGS sequence"/>
</dbReference>
<evidence type="ECO:0000256" key="4">
    <source>
        <dbReference type="ARBA" id="ARBA00023125"/>
    </source>
</evidence>